<dbReference type="AlphaFoldDB" id="A0A8H4P979"/>
<accession>A0A8H4P979</accession>
<evidence type="ECO:0000313" key="1">
    <source>
        <dbReference type="EMBL" id="KAF4462078.1"/>
    </source>
</evidence>
<proteinExistence type="predicted"/>
<keyword evidence="1" id="KW-0418">Kinase</keyword>
<gene>
    <name evidence="1" type="ORF">FALBO_11110</name>
</gene>
<protein>
    <submittedName>
        <fullName evidence="1">Kinase-like (PK-like)</fullName>
    </submittedName>
</protein>
<dbReference type="Proteomes" id="UP000554235">
    <property type="component" value="Unassembled WGS sequence"/>
</dbReference>
<name>A0A8H4P979_9HYPO</name>
<sequence length="203" mass="22759">MAGAHPVVRAFSDLNGVIETFGLRDEDDPETRYTKYTTCYVYDDGDKAYFGQVFKEKKKITVEELAASLRRVPDEEIYPEIPLGAKLTAASTMDQTTRTIFIKRPSLLDYEEASGHGWIRRIFLAEALIMEQIAAAPHPNMVKYFGCRMRDGFLTGIVLEKHDSSLNDHYAEGRQPVDTDNFMAKLGGGRCTTCTSWGSPTTT</sequence>
<comment type="caution">
    <text evidence="1">The sequence shown here is derived from an EMBL/GenBank/DDBJ whole genome shotgun (WGS) entry which is preliminary data.</text>
</comment>
<dbReference type="EMBL" id="JAADYS010001595">
    <property type="protein sequence ID" value="KAF4462078.1"/>
    <property type="molecule type" value="Genomic_DNA"/>
</dbReference>
<evidence type="ECO:0000313" key="2">
    <source>
        <dbReference type="Proteomes" id="UP000554235"/>
    </source>
</evidence>
<dbReference type="GO" id="GO:0016301">
    <property type="term" value="F:kinase activity"/>
    <property type="evidence" value="ECO:0007669"/>
    <property type="project" value="UniProtKB-KW"/>
</dbReference>
<reference evidence="1 2" key="1">
    <citation type="submission" date="2020-01" db="EMBL/GenBank/DDBJ databases">
        <title>Identification and distribution of gene clusters putatively required for synthesis of sphingolipid metabolism inhibitors in phylogenetically diverse species of the filamentous fungus Fusarium.</title>
        <authorList>
            <person name="Kim H.-S."/>
            <person name="Busman M."/>
            <person name="Brown D.W."/>
            <person name="Divon H."/>
            <person name="Uhlig S."/>
            <person name="Proctor R.H."/>
        </authorList>
    </citation>
    <scope>NUCLEOTIDE SEQUENCE [LARGE SCALE GENOMIC DNA]</scope>
    <source>
        <strain evidence="1 2">NRRL 20459</strain>
    </source>
</reference>
<keyword evidence="1" id="KW-0808">Transferase</keyword>
<organism evidence="1 2">
    <name type="scientific">Fusarium albosuccineum</name>
    <dbReference type="NCBI Taxonomy" id="1237068"/>
    <lineage>
        <taxon>Eukaryota</taxon>
        <taxon>Fungi</taxon>
        <taxon>Dikarya</taxon>
        <taxon>Ascomycota</taxon>
        <taxon>Pezizomycotina</taxon>
        <taxon>Sordariomycetes</taxon>
        <taxon>Hypocreomycetidae</taxon>
        <taxon>Hypocreales</taxon>
        <taxon>Nectriaceae</taxon>
        <taxon>Fusarium</taxon>
        <taxon>Fusarium decemcellulare species complex</taxon>
    </lineage>
</organism>
<dbReference type="OrthoDB" id="4062651at2759"/>
<keyword evidence="2" id="KW-1185">Reference proteome</keyword>